<dbReference type="Gene3D" id="1.10.10.10">
    <property type="entry name" value="Winged helix-like DNA-binding domain superfamily/Winged helix DNA-binding domain"/>
    <property type="match status" value="1"/>
</dbReference>
<proteinExistence type="predicted"/>
<gene>
    <name evidence="2" type="ORF">KG104_17240</name>
</gene>
<keyword evidence="3" id="KW-1185">Reference proteome</keyword>
<organism evidence="2 3">
    <name type="scientific">Arthrobacter sunyaminii</name>
    <dbReference type="NCBI Taxonomy" id="2816859"/>
    <lineage>
        <taxon>Bacteria</taxon>
        <taxon>Bacillati</taxon>
        <taxon>Actinomycetota</taxon>
        <taxon>Actinomycetes</taxon>
        <taxon>Micrococcales</taxon>
        <taxon>Micrococcaceae</taxon>
        <taxon>Arthrobacter</taxon>
    </lineage>
</organism>
<sequence>MSASTDRSAPGYVPRLLSAAAFLTNRATEESLAELRLTHERTLILRLLAESPATEDQLSASSGLPAACVRDCLVALQPCGYITSGSGGQWTITASGESISAQATHTETQLMLLADTDVEGLRAELHALIRALTPPR</sequence>
<evidence type="ECO:0000313" key="3">
    <source>
        <dbReference type="Proteomes" id="UP000680588"/>
    </source>
</evidence>
<dbReference type="Proteomes" id="UP000680588">
    <property type="component" value="Chromosome"/>
</dbReference>
<accession>A0A975PF03</accession>
<reference evidence="2" key="1">
    <citation type="submission" date="2021-06" db="EMBL/GenBank/DDBJ databases">
        <title>Novel species in genus Arthrobacter.</title>
        <authorList>
            <person name="Zhang G."/>
        </authorList>
    </citation>
    <scope>NUCLEOTIDE SEQUENCE</scope>
    <source>
        <strain evidence="2">Zg-ZUI122</strain>
    </source>
</reference>
<dbReference type="EMBL" id="CP076456">
    <property type="protein sequence ID" value="QWQ36153.1"/>
    <property type="molecule type" value="Genomic_DNA"/>
</dbReference>
<name>A0A975PF03_9MICC</name>
<dbReference type="InterPro" id="IPR041614">
    <property type="entry name" value="DprA_WH"/>
</dbReference>
<dbReference type="Pfam" id="PF17782">
    <property type="entry name" value="WHD_DprA"/>
    <property type="match status" value="1"/>
</dbReference>
<dbReference type="AlphaFoldDB" id="A0A975PF03"/>
<dbReference type="SUPFAM" id="SSF46785">
    <property type="entry name" value="Winged helix' DNA-binding domain"/>
    <property type="match status" value="1"/>
</dbReference>
<evidence type="ECO:0000259" key="1">
    <source>
        <dbReference type="Pfam" id="PF17782"/>
    </source>
</evidence>
<dbReference type="InterPro" id="IPR036390">
    <property type="entry name" value="WH_DNA-bd_sf"/>
</dbReference>
<dbReference type="RefSeq" id="WP_104053354.1">
    <property type="nucleotide sequence ID" value="NZ_CP076456.1"/>
</dbReference>
<dbReference type="KEGG" id="asun:KG104_17240"/>
<feature type="domain" description="DprA winged helix" evidence="1">
    <location>
        <begin position="35"/>
        <end position="88"/>
    </location>
</feature>
<evidence type="ECO:0000313" key="2">
    <source>
        <dbReference type="EMBL" id="QWQ36153.1"/>
    </source>
</evidence>
<protein>
    <recommendedName>
        <fullName evidence="1">DprA winged helix domain-containing protein</fullName>
    </recommendedName>
</protein>
<dbReference type="InterPro" id="IPR036388">
    <property type="entry name" value="WH-like_DNA-bd_sf"/>
</dbReference>